<dbReference type="Gene3D" id="3.40.50.1000">
    <property type="entry name" value="HAD superfamily/HAD-like"/>
    <property type="match status" value="1"/>
</dbReference>
<dbReference type="GO" id="GO:0016787">
    <property type="term" value="F:hydrolase activity"/>
    <property type="evidence" value="ECO:0007669"/>
    <property type="project" value="UniProtKB-KW"/>
</dbReference>
<dbReference type="EC" id="3.1.3.-" evidence="1"/>
<dbReference type="NCBIfam" id="TIGR01509">
    <property type="entry name" value="HAD-SF-IA-v3"/>
    <property type="match status" value="1"/>
</dbReference>
<dbReference type="InterPro" id="IPR023198">
    <property type="entry name" value="PGP-like_dom2"/>
</dbReference>
<dbReference type="InterPro" id="IPR041492">
    <property type="entry name" value="HAD_2"/>
</dbReference>
<dbReference type="SFLD" id="SFLDS00003">
    <property type="entry name" value="Haloacid_Dehalogenase"/>
    <property type="match status" value="1"/>
</dbReference>
<keyword evidence="1" id="KW-0378">Hydrolase</keyword>
<dbReference type="RefSeq" id="WP_232010823.1">
    <property type="nucleotide sequence ID" value="NZ_AP017313.1"/>
</dbReference>
<dbReference type="SFLD" id="SFLDG01129">
    <property type="entry name" value="C1.5:_HAD__Beta-PGM__Phosphata"/>
    <property type="match status" value="1"/>
</dbReference>
<dbReference type="PANTHER" id="PTHR43611">
    <property type="entry name" value="ALPHA-D-GLUCOSE 1-PHOSPHATE PHOSPHATASE"/>
    <property type="match status" value="1"/>
</dbReference>
<proteinExistence type="predicted"/>
<dbReference type="Pfam" id="PF13419">
    <property type="entry name" value="HAD_2"/>
    <property type="match status" value="1"/>
</dbReference>
<reference evidence="1 2" key="1">
    <citation type="submission" date="2015-12" db="EMBL/GenBank/DDBJ databases">
        <title>Genome sequence of Mucilaginibacter gotjawali.</title>
        <authorList>
            <person name="Lee J.S."/>
            <person name="Lee K.C."/>
            <person name="Kim K.K."/>
            <person name="Lee B.W."/>
        </authorList>
    </citation>
    <scope>NUCLEOTIDE SEQUENCE [LARGE SCALE GENOMIC DNA]</scope>
    <source>
        <strain evidence="1 2">SA3-7</strain>
    </source>
</reference>
<dbReference type="KEGG" id="mgot:MgSA37_01924"/>
<name>A0A110B2C5_9SPHI</name>
<dbReference type="InterPro" id="IPR036412">
    <property type="entry name" value="HAD-like_sf"/>
</dbReference>
<accession>A0A110B2C5</accession>
<sequence length="214" mass="24646">MILSMQNIKNIIFDYGNVIFGLDFAKSQEAWKELGIDNAHDFYSHKVQDPVFTAFERGDIDAIGFRERIKAITGKPNLTDQQIDHAWNSLLVGIPQGNHELLLNLKSKYRTFLLSNINEIHFDHIMKYLKDDFGFEGNDHLFEKIYYSHLLGKRKPEAEIFEQVLMENKLDPAETLFIDDSPQHIEGAKKLGINTYLMTAPDTIQALFKNDVKG</sequence>
<organism evidence="1 2">
    <name type="scientific">Mucilaginibacter gotjawali</name>
    <dbReference type="NCBI Taxonomy" id="1550579"/>
    <lineage>
        <taxon>Bacteria</taxon>
        <taxon>Pseudomonadati</taxon>
        <taxon>Bacteroidota</taxon>
        <taxon>Sphingobacteriia</taxon>
        <taxon>Sphingobacteriales</taxon>
        <taxon>Sphingobacteriaceae</taxon>
        <taxon>Mucilaginibacter</taxon>
    </lineage>
</organism>
<dbReference type="EMBL" id="AP017313">
    <property type="protein sequence ID" value="BAU53753.1"/>
    <property type="molecule type" value="Genomic_DNA"/>
</dbReference>
<dbReference type="InterPro" id="IPR023214">
    <property type="entry name" value="HAD_sf"/>
</dbReference>
<protein>
    <submittedName>
        <fullName evidence="1">Alpha-D-glucose-1-phosphate phosphatase YihX</fullName>
        <ecNumber evidence="1">3.1.3.-</ecNumber>
    </submittedName>
</protein>
<dbReference type="PANTHER" id="PTHR43611:SF3">
    <property type="entry name" value="FLAVIN MONONUCLEOTIDE HYDROLASE 1, CHLOROPLATIC"/>
    <property type="match status" value="1"/>
</dbReference>
<dbReference type="InterPro" id="IPR006439">
    <property type="entry name" value="HAD-SF_hydro_IA"/>
</dbReference>
<keyword evidence="2" id="KW-1185">Reference proteome</keyword>
<dbReference type="CDD" id="cd02603">
    <property type="entry name" value="HAD_sEH-N_like"/>
    <property type="match status" value="1"/>
</dbReference>
<dbReference type="Gene3D" id="1.10.150.240">
    <property type="entry name" value="Putative phosphatase, domain 2"/>
    <property type="match status" value="1"/>
</dbReference>
<gene>
    <name evidence="1" type="primary">yihX</name>
    <name evidence="1" type="ORF">MgSA37_01924</name>
</gene>
<evidence type="ECO:0000313" key="2">
    <source>
        <dbReference type="Proteomes" id="UP000218263"/>
    </source>
</evidence>
<dbReference type="AlphaFoldDB" id="A0A110B2C5"/>
<evidence type="ECO:0000313" key="1">
    <source>
        <dbReference type="EMBL" id="BAU53753.1"/>
    </source>
</evidence>
<dbReference type="Proteomes" id="UP000218263">
    <property type="component" value="Chromosome"/>
</dbReference>
<dbReference type="SUPFAM" id="SSF56784">
    <property type="entry name" value="HAD-like"/>
    <property type="match status" value="1"/>
</dbReference>